<evidence type="ECO:0000313" key="2">
    <source>
        <dbReference type="Proteomes" id="UP000290253"/>
    </source>
</evidence>
<gene>
    <name evidence="1" type="ORF">ESZ00_09505</name>
</gene>
<dbReference type="Proteomes" id="UP000290253">
    <property type="component" value="Unassembled WGS sequence"/>
</dbReference>
<name>A0A4Q1SEJ6_9BACT</name>
<proteinExistence type="predicted"/>
<sequence>MERTFAHLKQFRRLSTRFDKLKQNFHATVAIACARRWLSQYVDTP</sequence>
<dbReference type="EMBL" id="SDMK01000002">
    <property type="protein sequence ID" value="RXS95694.1"/>
    <property type="molecule type" value="Genomic_DNA"/>
</dbReference>
<dbReference type="PROSITE" id="PS51257">
    <property type="entry name" value="PROKAR_LIPOPROTEIN"/>
    <property type="match status" value="1"/>
</dbReference>
<dbReference type="RefSeq" id="WP_129208890.1">
    <property type="nucleotide sequence ID" value="NZ_BMGU01000003.1"/>
</dbReference>
<comment type="caution">
    <text evidence="1">The sequence shown here is derived from an EMBL/GenBank/DDBJ whole genome shotgun (WGS) entry which is preliminary data.</text>
</comment>
<organism evidence="1 2">
    <name type="scientific">Silvibacterium dinghuense</name>
    <dbReference type="NCBI Taxonomy" id="1560006"/>
    <lineage>
        <taxon>Bacteria</taxon>
        <taxon>Pseudomonadati</taxon>
        <taxon>Acidobacteriota</taxon>
        <taxon>Terriglobia</taxon>
        <taxon>Terriglobales</taxon>
        <taxon>Acidobacteriaceae</taxon>
        <taxon>Silvibacterium</taxon>
    </lineage>
</organism>
<evidence type="ECO:0000313" key="1">
    <source>
        <dbReference type="EMBL" id="RXS95694.1"/>
    </source>
</evidence>
<dbReference type="OrthoDB" id="467750at2"/>
<accession>A0A4Q1SEJ6</accession>
<dbReference type="AlphaFoldDB" id="A0A4Q1SEJ6"/>
<keyword evidence="2" id="KW-1185">Reference proteome</keyword>
<protein>
    <submittedName>
        <fullName evidence="1">Uncharacterized protein</fullName>
    </submittedName>
</protein>
<reference evidence="1 2" key="1">
    <citation type="journal article" date="2016" name="Int. J. Syst. Evol. Microbiol.">
        <title>Acidipila dinghuensis sp. nov., an acidobacterium isolated from forest soil.</title>
        <authorList>
            <person name="Jiang Y.W."/>
            <person name="Wang J."/>
            <person name="Chen M.H."/>
            <person name="Lv Y.Y."/>
            <person name="Qiu L.H."/>
        </authorList>
    </citation>
    <scope>NUCLEOTIDE SEQUENCE [LARGE SCALE GENOMIC DNA]</scope>
    <source>
        <strain evidence="1 2">DHOF10</strain>
    </source>
</reference>